<dbReference type="InterPro" id="IPR017871">
    <property type="entry name" value="ABC_transporter-like_CS"/>
</dbReference>
<dbReference type="GO" id="GO:0005524">
    <property type="term" value="F:ATP binding"/>
    <property type="evidence" value="ECO:0007669"/>
    <property type="project" value="UniProtKB-KW"/>
</dbReference>
<dbReference type="GO" id="GO:0022857">
    <property type="term" value="F:transmembrane transporter activity"/>
    <property type="evidence" value="ECO:0007669"/>
    <property type="project" value="TreeGrafter"/>
</dbReference>
<dbReference type="GO" id="GO:0016887">
    <property type="term" value="F:ATP hydrolysis activity"/>
    <property type="evidence" value="ECO:0007669"/>
    <property type="project" value="InterPro"/>
</dbReference>
<dbReference type="EMBL" id="VTOX01000015">
    <property type="protein sequence ID" value="NKE69075.1"/>
    <property type="molecule type" value="Genomic_DNA"/>
</dbReference>
<evidence type="ECO:0000313" key="5">
    <source>
        <dbReference type="EMBL" id="NKE69075.1"/>
    </source>
</evidence>
<dbReference type="RefSeq" id="WP_168110214.1">
    <property type="nucleotide sequence ID" value="NZ_VTOX01000015.1"/>
</dbReference>
<dbReference type="PROSITE" id="PS50893">
    <property type="entry name" value="ABC_TRANSPORTER_2"/>
    <property type="match status" value="1"/>
</dbReference>
<dbReference type="InterPro" id="IPR003439">
    <property type="entry name" value="ABC_transporter-like_ATP-bd"/>
</dbReference>
<dbReference type="AlphaFoldDB" id="A0A7X6DKZ2"/>
<organism evidence="5 6">
    <name type="scientific">Ramlibacter lithotrophicus</name>
    <dbReference type="NCBI Taxonomy" id="2606681"/>
    <lineage>
        <taxon>Bacteria</taxon>
        <taxon>Pseudomonadati</taxon>
        <taxon>Pseudomonadota</taxon>
        <taxon>Betaproteobacteria</taxon>
        <taxon>Burkholderiales</taxon>
        <taxon>Comamonadaceae</taxon>
        <taxon>Ramlibacter</taxon>
    </lineage>
</organism>
<protein>
    <submittedName>
        <fullName evidence="5">ATP-binding cassette domain-containing protein</fullName>
    </submittedName>
</protein>
<dbReference type="Gene3D" id="3.40.50.300">
    <property type="entry name" value="P-loop containing nucleotide triphosphate hydrolases"/>
    <property type="match status" value="1"/>
</dbReference>
<evidence type="ECO:0000259" key="4">
    <source>
        <dbReference type="PROSITE" id="PS50893"/>
    </source>
</evidence>
<evidence type="ECO:0000256" key="2">
    <source>
        <dbReference type="ARBA" id="ARBA00022741"/>
    </source>
</evidence>
<comment type="caution">
    <text evidence="5">The sequence shown here is derived from an EMBL/GenBank/DDBJ whole genome shotgun (WGS) entry which is preliminary data.</text>
</comment>
<keyword evidence="3 5" id="KW-0067">ATP-binding</keyword>
<dbReference type="PROSITE" id="PS00211">
    <property type="entry name" value="ABC_TRANSPORTER_1"/>
    <property type="match status" value="1"/>
</dbReference>
<dbReference type="InterPro" id="IPR027417">
    <property type="entry name" value="P-loop_NTPase"/>
</dbReference>
<keyword evidence="6" id="KW-1185">Reference proteome</keyword>
<gene>
    <name evidence="5" type="ORF">RAMLITH_24995</name>
</gene>
<dbReference type="Pfam" id="PF00005">
    <property type="entry name" value="ABC_tran"/>
    <property type="match status" value="1"/>
</dbReference>
<evidence type="ECO:0000256" key="3">
    <source>
        <dbReference type="ARBA" id="ARBA00022840"/>
    </source>
</evidence>
<dbReference type="GO" id="GO:0005886">
    <property type="term" value="C:plasma membrane"/>
    <property type="evidence" value="ECO:0007669"/>
    <property type="project" value="TreeGrafter"/>
</dbReference>
<keyword evidence="1" id="KW-1003">Cell membrane</keyword>
<dbReference type="Proteomes" id="UP000521868">
    <property type="component" value="Unassembled WGS sequence"/>
</dbReference>
<proteinExistence type="predicted"/>
<feature type="domain" description="ABC transporter" evidence="4">
    <location>
        <begin position="2"/>
        <end position="220"/>
    </location>
</feature>
<dbReference type="PANTHER" id="PTHR24220:SF659">
    <property type="entry name" value="TRANSPORTER, PUTATIVE-RELATED"/>
    <property type="match status" value="1"/>
</dbReference>
<dbReference type="PANTHER" id="PTHR24220">
    <property type="entry name" value="IMPORT ATP-BINDING PROTEIN"/>
    <property type="match status" value="1"/>
</dbReference>
<keyword evidence="1" id="KW-0472">Membrane</keyword>
<dbReference type="InterPro" id="IPR015854">
    <property type="entry name" value="ABC_transpr_LolD-like"/>
</dbReference>
<dbReference type="InterPro" id="IPR003593">
    <property type="entry name" value="AAA+_ATPase"/>
</dbReference>
<reference evidence="5 6" key="1">
    <citation type="journal article" date="2020" name="Nature">
        <title>Bacterial chemolithoautotrophy via manganese oxidation.</title>
        <authorList>
            <person name="Yu H."/>
            <person name="Leadbetter J.R."/>
        </authorList>
    </citation>
    <scope>NUCLEOTIDE SEQUENCE [LARGE SCALE GENOMIC DNA]</scope>
    <source>
        <strain evidence="5 6">RBP-1</strain>
    </source>
</reference>
<keyword evidence="2" id="KW-0547">Nucleotide-binding</keyword>
<evidence type="ECO:0000256" key="1">
    <source>
        <dbReference type="ARBA" id="ARBA00022475"/>
    </source>
</evidence>
<dbReference type="SMART" id="SM00382">
    <property type="entry name" value="AAA"/>
    <property type="match status" value="1"/>
</dbReference>
<accession>A0A7X6DKZ2</accession>
<evidence type="ECO:0000313" key="6">
    <source>
        <dbReference type="Proteomes" id="UP000521868"/>
    </source>
</evidence>
<name>A0A7X6DKZ2_9BURK</name>
<dbReference type="SUPFAM" id="SSF52540">
    <property type="entry name" value="P-loop containing nucleoside triphosphate hydrolases"/>
    <property type="match status" value="1"/>
</dbReference>
<sequence length="221" mass="22840">MIRTRALRYAYAGGPDLSFPDVSVPQGGTLLLRGNSGTGKSTWLSLAAGLLTPAAGEMVVAGQPLGDLAGAARDRWRSRHLGFLPQRLHLSQALTVAGNLGLAFYAAGLPEDGAAVQRALEALGVAELAHRRPSQLSGGQAQRVALARSVLMSPRVILADEPTASLDDVAAASAVKLLREAAARCEATLVVATHDRRVQDALPGASVYLLAAPVAAREAVA</sequence>